<name>A0A8H9TGL4_VIBVL</name>
<dbReference type="EMBL" id="DACRBY010000022">
    <property type="protein sequence ID" value="HAS8541526.1"/>
    <property type="molecule type" value="Genomic_DNA"/>
</dbReference>
<proteinExistence type="predicted"/>
<organism evidence="1">
    <name type="scientific">Vibrio vulnificus</name>
    <dbReference type="NCBI Taxonomy" id="672"/>
    <lineage>
        <taxon>Bacteria</taxon>
        <taxon>Pseudomonadati</taxon>
        <taxon>Pseudomonadota</taxon>
        <taxon>Gammaproteobacteria</taxon>
        <taxon>Vibrionales</taxon>
        <taxon>Vibrionaceae</taxon>
        <taxon>Vibrio</taxon>
    </lineage>
</organism>
<dbReference type="AlphaFoldDB" id="A0A8H9TGL4"/>
<evidence type="ECO:0000313" key="1">
    <source>
        <dbReference type="EMBL" id="HAS8541526.1"/>
    </source>
</evidence>
<reference evidence="1" key="2">
    <citation type="submission" date="2019-01" db="EMBL/GenBank/DDBJ databases">
        <authorList>
            <consortium name="NCBI Pathogen Detection Project"/>
        </authorList>
    </citation>
    <scope>NUCLEOTIDE SEQUENCE</scope>
    <source>
        <strain evidence="1">BCW_3452</strain>
    </source>
</reference>
<comment type="caution">
    <text evidence="1">The sequence shown here is derived from an EMBL/GenBank/DDBJ whole genome shotgun (WGS) entry which is preliminary data.</text>
</comment>
<accession>A0A8H9TGL4</accession>
<gene>
    <name evidence="1" type="ORF">I7730_17210</name>
</gene>
<sequence length="88" mass="10205">MAVTKSKHFLLFSWDKTARIVSQGGAFRETCKARDTTTYLQHKSITKIRFENAMKHQKSTENRAKGLIVTFHQNLQIRCQFTSQTTNL</sequence>
<protein>
    <submittedName>
        <fullName evidence="1">Uncharacterized protein</fullName>
    </submittedName>
</protein>
<reference evidence="1" key="1">
    <citation type="journal article" date="2018" name="Genome Biol.">
        <title>SKESA: strategic k-mer extension for scrupulous assemblies.</title>
        <authorList>
            <person name="Souvorov A."/>
            <person name="Agarwala R."/>
            <person name="Lipman D.J."/>
        </authorList>
    </citation>
    <scope>NUCLEOTIDE SEQUENCE</scope>
    <source>
        <strain evidence="1">BCW_3452</strain>
    </source>
</reference>
<dbReference type="Proteomes" id="UP000863257">
    <property type="component" value="Unassembled WGS sequence"/>
</dbReference>